<dbReference type="Gene3D" id="3.30.420.10">
    <property type="entry name" value="Ribonuclease H-like superfamily/Ribonuclease H"/>
    <property type="match status" value="1"/>
</dbReference>
<organism evidence="2 3">
    <name type="scientific">Pygocentrus nattereri</name>
    <name type="common">Red-bellied piranha</name>
    <dbReference type="NCBI Taxonomy" id="42514"/>
    <lineage>
        <taxon>Eukaryota</taxon>
        <taxon>Metazoa</taxon>
        <taxon>Chordata</taxon>
        <taxon>Craniata</taxon>
        <taxon>Vertebrata</taxon>
        <taxon>Euteleostomi</taxon>
        <taxon>Actinopterygii</taxon>
        <taxon>Neopterygii</taxon>
        <taxon>Teleostei</taxon>
        <taxon>Ostariophysi</taxon>
        <taxon>Characiformes</taxon>
        <taxon>Characoidei</taxon>
        <taxon>Pygocentrus</taxon>
    </lineage>
</organism>
<dbReference type="GO" id="GO:0003676">
    <property type="term" value="F:nucleic acid binding"/>
    <property type="evidence" value="ECO:0007669"/>
    <property type="project" value="InterPro"/>
</dbReference>
<reference evidence="2 3" key="1">
    <citation type="submission" date="2020-10" db="EMBL/GenBank/DDBJ databases">
        <title>Pygocentrus nattereri (red-bellied piranha) genome, fPygNat1, primary haplotype.</title>
        <authorList>
            <person name="Myers G."/>
            <person name="Meyer A."/>
            <person name="Karagic N."/>
            <person name="Pippel M."/>
            <person name="Winkler S."/>
            <person name="Tracey A."/>
            <person name="Wood J."/>
            <person name="Formenti G."/>
            <person name="Howe K."/>
            <person name="Fedrigo O."/>
            <person name="Jarvis E.D."/>
        </authorList>
    </citation>
    <scope>NUCLEOTIDE SEQUENCE [LARGE SCALE GENOMIC DNA]</scope>
</reference>
<proteinExistence type="predicted"/>
<sequence length="270" mass="31301">ARNLGISSSTVHNIIKRFRESGEISARKRQGRKPTLNACDIPSLRRHCTKIPHHSVKDITTWAQEHFRKPLSVNTVRRSTYKCKLKLCHKRCRLLCVLWSDESTFHIVFGNHGRRVLWAKKEKDCPDCFQCKVQKPASLMVWGCVSAHGMGNLHICEGTINAERYIQVLEQHMLPSKQPGTFPEFFQQDVAPPHYGCQVQAFLDEQFPGKWIGRRGPVEWPPRSPDLTPLDSYLWGHLKTLTHPWRTKCRFMLMRVRQLLSPAHMSMMVL</sequence>
<reference evidence="2" key="3">
    <citation type="submission" date="2025-09" db="UniProtKB">
        <authorList>
            <consortium name="Ensembl"/>
        </authorList>
    </citation>
    <scope>IDENTIFICATION</scope>
</reference>
<dbReference type="Pfam" id="PF13358">
    <property type="entry name" value="DDE_3"/>
    <property type="match status" value="1"/>
</dbReference>
<evidence type="ECO:0000259" key="1">
    <source>
        <dbReference type="Pfam" id="PF13358"/>
    </source>
</evidence>
<dbReference type="Proteomes" id="UP001501920">
    <property type="component" value="Chromosome 2"/>
</dbReference>
<dbReference type="AlphaFoldDB" id="A0AAR2KFA0"/>
<feature type="domain" description="Tc1-like transposase DDE" evidence="1">
    <location>
        <begin position="97"/>
        <end position="240"/>
    </location>
</feature>
<evidence type="ECO:0000313" key="2">
    <source>
        <dbReference type="Ensembl" id="ENSPNAP00000060781.1"/>
    </source>
</evidence>
<dbReference type="PANTHER" id="PTHR47326">
    <property type="entry name" value="TRANSPOSABLE ELEMENT TC3 TRANSPOSASE-LIKE PROTEIN"/>
    <property type="match status" value="1"/>
</dbReference>
<dbReference type="SUPFAM" id="SSF46689">
    <property type="entry name" value="Homeodomain-like"/>
    <property type="match status" value="1"/>
</dbReference>
<dbReference type="GeneTree" id="ENSGT01150000286900"/>
<dbReference type="InterPro" id="IPR036397">
    <property type="entry name" value="RNaseH_sf"/>
</dbReference>
<evidence type="ECO:0000313" key="3">
    <source>
        <dbReference type="Proteomes" id="UP001501920"/>
    </source>
</evidence>
<dbReference type="PANTHER" id="PTHR47326:SF1">
    <property type="entry name" value="HTH PSQ-TYPE DOMAIN-CONTAINING PROTEIN"/>
    <property type="match status" value="1"/>
</dbReference>
<dbReference type="Ensembl" id="ENSPNAT00000041824.1">
    <property type="protein sequence ID" value="ENSPNAP00000060781.1"/>
    <property type="gene ID" value="ENSPNAG00000035577.1"/>
</dbReference>
<reference evidence="2" key="2">
    <citation type="submission" date="2025-08" db="UniProtKB">
        <authorList>
            <consortium name="Ensembl"/>
        </authorList>
    </citation>
    <scope>IDENTIFICATION</scope>
</reference>
<name>A0AAR2KFA0_PYGNA</name>
<dbReference type="InterPro" id="IPR038717">
    <property type="entry name" value="Tc1-like_DDE_dom"/>
</dbReference>
<keyword evidence="3" id="KW-1185">Reference proteome</keyword>
<protein>
    <recommendedName>
        <fullName evidence="1">Tc1-like transposase DDE domain-containing protein</fullName>
    </recommendedName>
</protein>
<dbReference type="InterPro" id="IPR009057">
    <property type="entry name" value="Homeodomain-like_sf"/>
</dbReference>
<accession>A0AAR2KFA0</accession>